<name>A0ABT6SRD6_9ACTN</name>
<evidence type="ECO:0000313" key="2">
    <source>
        <dbReference type="Proteomes" id="UP001237105"/>
    </source>
</evidence>
<gene>
    <name evidence="1" type="ORF">QIT00_04370</name>
</gene>
<dbReference type="Proteomes" id="UP001237105">
    <property type="component" value="Unassembled WGS sequence"/>
</dbReference>
<comment type="caution">
    <text evidence="1">The sequence shown here is derived from an EMBL/GenBank/DDBJ whole genome shotgun (WGS) entry which is preliminary data.</text>
</comment>
<sequence length="80" mass="8570">MGHAWRECLRRPGSWLLALGMRATVLLMPHLLKAEVVEAIFTDRTTGLFVGVSFGSLLAVGGGARHGLGRQGAVWVLMVA</sequence>
<organism evidence="1 2">
    <name type="scientific">Streptomyces luteolus</name>
    <dbReference type="NCBI Taxonomy" id="3043615"/>
    <lineage>
        <taxon>Bacteria</taxon>
        <taxon>Bacillati</taxon>
        <taxon>Actinomycetota</taxon>
        <taxon>Actinomycetes</taxon>
        <taxon>Kitasatosporales</taxon>
        <taxon>Streptomycetaceae</taxon>
        <taxon>Streptomyces</taxon>
    </lineage>
</organism>
<evidence type="ECO:0000313" key="1">
    <source>
        <dbReference type="EMBL" id="MDI3417805.1"/>
    </source>
</evidence>
<reference evidence="1 2" key="1">
    <citation type="submission" date="2023-05" db="EMBL/GenBank/DDBJ databases">
        <title>Draft genome sequence of Streptomyces sp. B-S-A12 isolated from a cave soil in Thailand.</title>
        <authorList>
            <person name="Chamroensaksri N."/>
            <person name="Muangham S."/>
        </authorList>
    </citation>
    <scope>NUCLEOTIDE SEQUENCE [LARGE SCALE GENOMIC DNA]</scope>
    <source>
        <strain evidence="1 2">B-S-A12</strain>
    </source>
</reference>
<accession>A0ABT6SRD6</accession>
<proteinExistence type="predicted"/>
<keyword evidence="2" id="KW-1185">Reference proteome</keyword>
<dbReference type="RefSeq" id="WP_282533714.1">
    <property type="nucleotide sequence ID" value="NZ_JASCIS010000003.1"/>
</dbReference>
<dbReference type="EMBL" id="JASCIS010000003">
    <property type="protein sequence ID" value="MDI3417805.1"/>
    <property type="molecule type" value="Genomic_DNA"/>
</dbReference>
<protein>
    <submittedName>
        <fullName evidence="1">Uncharacterized protein</fullName>
    </submittedName>
</protein>